<dbReference type="Gene3D" id="1.10.630.10">
    <property type="entry name" value="Cytochrome P450"/>
    <property type="match status" value="1"/>
</dbReference>
<dbReference type="InterPro" id="IPR017972">
    <property type="entry name" value="Cyt_P450_CS"/>
</dbReference>
<accession>A0A6G4X6I6</accession>
<keyword evidence="2 7" id="KW-0349">Heme</keyword>
<dbReference type="PANTHER" id="PTHR46696">
    <property type="entry name" value="P450, PUTATIVE (EUROFUNG)-RELATED"/>
    <property type="match status" value="1"/>
</dbReference>
<comment type="similarity">
    <text evidence="1 7">Belongs to the cytochrome P450 family.</text>
</comment>
<dbReference type="PROSITE" id="PS00086">
    <property type="entry name" value="CYTOCHROME_P450"/>
    <property type="match status" value="1"/>
</dbReference>
<dbReference type="SUPFAM" id="SSF48264">
    <property type="entry name" value="Cytochrome P450"/>
    <property type="match status" value="1"/>
</dbReference>
<evidence type="ECO:0000256" key="6">
    <source>
        <dbReference type="ARBA" id="ARBA00023033"/>
    </source>
</evidence>
<keyword evidence="4 7" id="KW-0560">Oxidoreductase</keyword>
<evidence type="ECO:0000256" key="7">
    <source>
        <dbReference type="RuleBase" id="RU000461"/>
    </source>
</evidence>
<evidence type="ECO:0000256" key="8">
    <source>
        <dbReference type="SAM" id="MobiDB-lite"/>
    </source>
</evidence>
<dbReference type="GO" id="GO:0006707">
    <property type="term" value="P:cholesterol catabolic process"/>
    <property type="evidence" value="ECO:0007669"/>
    <property type="project" value="TreeGrafter"/>
</dbReference>
<reference evidence="9 10" key="1">
    <citation type="submission" date="2020-02" db="EMBL/GenBank/DDBJ databases">
        <title>Whole-genome analyses of novel actinobacteria.</title>
        <authorList>
            <person name="Sahin N."/>
            <person name="Tatar D."/>
        </authorList>
    </citation>
    <scope>NUCLEOTIDE SEQUENCE [LARGE SCALE GENOMIC DNA]</scope>
    <source>
        <strain evidence="9 10">SB3404</strain>
    </source>
</reference>
<dbReference type="RefSeq" id="WP_165302812.1">
    <property type="nucleotide sequence ID" value="NZ_JAAKZZ010000638.1"/>
</dbReference>
<feature type="region of interest" description="Disordered" evidence="8">
    <location>
        <begin position="1"/>
        <end position="21"/>
    </location>
</feature>
<gene>
    <name evidence="9" type="ORF">G5C65_33410</name>
</gene>
<dbReference type="PANTHER" id="PTHR46696:SF4">
    <property type="entry name" value="BIOTIN BIOSYNTHESIS CYTOCHROME P450"/>
    <property type="match status" value="1"/>
</dbReference>
<evidence type="ECO:0000256" key="2">
    <source>
        <dbReference type="ARBA" id="ARBA00022617"/>
    </source>
</evidence>
<dbReference type="InterPro" id="IPR036396">
    <property type="entry name" value="Cyt_P450_sf"/>
</dbReference>
<keyword evidence="3 7" id="KW-0479">Metal-binding</keyword>
<protein>
    <submittedName>
        <fullName evidence="9">Cytochrome P450</fullName>
    </submittedName>
</protein>
<dbReference type="AlphaFoldDB" id="A0A6G4X6I6"/>
<comment type="caution">
    <text evidence="9">The sequence shown here is derived from an EMBL/GenBank/DDBJ whole genome shotgun (WGS) entry which is preliminary data.</text>
</comment>
<dbReference type="EMBL" id="JAAKZZ010000638">
    <property type="protein sequence ID" value="NGO73146.1"/>
    <property type="molecule type" value="Genomic_DNA"/>
</dbReference>
<keyword evidence="10" id="KW-1185">Reference proteome</keyword>
<evidence type="ECO:0000313" key="9">
    <source>
        <dbReference type="EMBL" id="NGO73146.1"/>
    </source>
</evidence>
<evidence type="ECO:0000256" key="3">
    <source>
        <dbReference type="ARBA" id="ARBA00022723"/>
    </source>
</evidence>
<proteinExistence type="inferred from homology"/>
<dbReference type="PRINTS" id="PR00359">
    <property type="entry name" value="BP450"/>
</dbReference>
<dbReference type="Proteomes" id="UP000477722">
    <property type="component" value="Unassembled WGS sequence"/>
</dbReference>
<dbReference type="FunFam" id="1.10.630.10:FF:000018">
    <property type="entry name" value="Cytochrome P450 monooxygenase"/>
    <property type="match status" value="1"/>
</dbReference>
<keyword evidence="6 7" id="KW-0503">Monooxygenase</keyword>
<evidence type="ECO:0000256" key="1">
    <source>
        <dbReference type="ARBA" id="ARBA00010617"/>
    </source>
</evidence>
<dbReference type="GO" id="GO:0005506">
    <property type="term" value="F:iron ion binding"/>
    <property type="evidence" value="ECO:0007669"/>
    <property type="project" value="InterPro"/>
</dbReference>
<dbReference type="GO" id="GO:0020037">
    <property type="term" value="F:heme binding"/>
    <property type="evidence" value="ECO:0007669"/>
    <property type="project" value="InterPro"/>
</dbReference>
<dbReference type="GO" id="GO:0036199">
    <property type="term" value="F:cholest-4-en-3-one 26-monooxygenase activity"/>
    <property type="evidence" value="ECO:0007669"/>
    <property type="project" value="TreeGrafter"/>
</dbReference>
<sequence>MATTPEQCAHATPEDDLTRPPFFTDGGQAMHAWLDRMRQERPVLLDSTSQVWRVLRYDDATQVLGDWRTFSNDMSRLTLSEELVEGNIAVLDPPRHQVLRALVSQAFTPRRLAALEAGIAERAARVLDAGREGGRMEFVRDLAYPLPLSVIADLLGLPSADRPVLERCADAQIRITAPDPSDTGLQQRREQAMAELLDLLRDQVKRKRSTPGEDLMSTLGTAEADGRRLTDEEIVTFSVLLLMAGHVTTMGLLSNLAVCMDEHPDAYAAVRADPSLIPGAVEETLRFRPPVPDAARVTATDVTLHGVDIPRNRLVLVATVSAARDERRFPHPGRFDITRSPNPHLAFSHGPHFCLGAQLARLEARIVLRLLTERWTRIRVAEREWQPSHALTAPQRLVLAV</sequence>
<keyword evidence="5 7" id="KW-0408">Iron</keyword>
<organism evidence="9 10">
    <name type="scientific">Streptomyces boncukensis</name>
    <dbReference type="NCBI Taxonomy" id="2711219"/>
    <lineage>
        <taxon>Bacteria</taxon>
        <taxon>Bacillati</taxon>
        <taxon>Actinomycetota</taxon>
        <taxon>Actinomycetes</taxon>
        <taxon>Kitasatosporales</taxon>
        <taxon>Streptomycetaceae</taxon>
        <taxon>Streptomyces</taxon>
    </lineage>
</organism>
<evidence type="ECO:0000313" key="10">
    <source>
        <dbReference type="Proteomes" id="UP000477722"/>
    </source>
</evidence>
<name>A0A6G4X6I6_9ACTN</name>
<dbReference type="GO" id="GO:0008395">
    <property type="term" value="F:steroid hydroxylase activity"/>
    <property type="evidence" value="ECO:0007669"/>
    <property type="project" value="TreeGrafter"/>
</dbReference>
<evidence type="ECO:0000256" key="5">
    <source>
        <dbReference type="ARBA" id="ARBA00023004"/>
    </source>
</evidence>
<dbReference type="Pfam" id="PF00067">
    <property type="entry name" value="p450"/>
    <property type="match status" value="1"/>
</dbReference>
<dbReference type="InterPro" id="IPR001128">
    <property type="entry name" value="Cyt_P450"/>
</dbReference>
<dbReference type="CDD" id="cd11032">
    <property type="entry name" value="P450_EryK-like"/>
    <property type="match status" value="1"/>
</dbReference>
<dbReference type="InterPro" id="IPR002397">
    <property type="entry name" value="Cyt_P450_B"/>
</dbReference>
<evidence type="ECO:0000256" key="4">
    <source>
        <dbReference type="ARBA" id="ARBA00023002"/>
    </source>
</evidence>